<protein>
    <submittedName>
        <fullName evidence="7">Solute carrier family 35 member F5</fullName>
    </submittedName>
</protein>
<evidence type="ECO:0000256" key="3">
    <source>
        <dbReference type="ARBA" id="ARBA00022989"/>
    </source>
</evidence>
<dbReference type="PANTHER" id="PTHR23051:SF0">
    <property type="entry name" value="SOLUTE CARRIER FAMILY 35 MEMBER F5"/>
    <property type="match status" value="1"/>
</dbReference>
<evidence type="ECO:0000313" key="8">
    <source>
        <dbReference type="Proteomes" id="UP000886998"/>
    </source>
</evidence>
<dbReference type="Proteomes" id="UP000886998">
    <property type="component" value="Unassembled WGS sequence"/>
</dbReference>
<evidence type="ECO:0000256" key="1">
    <source>
        <dbReference type="ARBA" id="ARBA00004141"/>
    </source>
</evidence>
<evidence type="ECO:0000256" key="4">
    <source>
        <dbReference type="ARBA" id="ARBA00023136"/>
    </source>
</evidence>
<feature type="transmembrane region" description="Helical" evidence="5">
    <location>
        <begin position="132"/>
        <end position="156"/>
    </location>
</feature>
<feature type="transmembrane region" description="Helical" evidence="5">
    <location>
        <begin position="223"/>
        <end position="244"/>
    </location>
</feature>
<dbReference type="AlphaFoldDB" id="A0A8X6IIV4"/>
<keyword evidence="8" id="KW-1185">Reference proteome</keyword>
<evidence type="ECO:0000256" key="2">
    <source>
        <dbReference type="ARBA" id="ARBA00022692"/>
    </source>
</evidence>
<dbReference type="Pfam" id="PF00892">
    <property type="entry name" value="EamA"/>
    <property type="match status" value="1"/>
</dbReference>
<proteinExistence type="predicted"/>
<feature type="transmembrane region" description="Helical" evidence="5">
    <location>
        <begin position="103"/>
        <end position="120"/>
    </location>
</feature>
<dbReference type="PANTHER" id="PTHR23051">
    <property type="entry name" value="SOLUTE CARRIER FAMILY 35, MEMBER F5"/>
    <property type="match status" value="1"/>
</dbReference>
<keyword evidence="2 5" id="KW-0812">Transmembrane</keyword>
<evidence type="ECO:0000259" key="6">
    <source>
        <dbReference type="Pfam" id="PF00892"/>
    </source>
</evidence>
<keyword evidence="4 5" id="KW-0472">Membrane</keyword>
<comment type="caution">
    <text evidence="7">The sequence shown here is derived from an EMBL/GenBank/DDBJ whole genome shotgun (WGS) entry which is preliminary data.</text>
</comment>
<evidence type="ECO:0000313" key="7">
    <source>
        <dbReference type="EMBL" id="GFS46955.1"/>
    </source>
</evidence>
<dbReference type="EMBL" id="BMAV01026052">
    <property type="protein sequence ID" value="GFS46955.1"/>
    <property type="molecule type" value="Genomic_DNA"/>
</dbReference>
<feature type="domain" description="EamA" evidence="6">
    <location>
        <begin position="101"/>
        <end position="241"/>
    </location>
</feature>
<organism evidence="7 8">
    <name type="scientific">Trichonephila inaurata madagascariensis</name>
    <dbReference type="NCBI Taxonomy" id="2747483"/>
    <lineage>
        <taxon>Eukaryota</taxon>
        <taxon>Metazoa</taxon>
        <taxon>Ecdysozoa</taxon>
        <taxon>Arthropoda</taxon>
        <taxon>Chelicerata</taxon>
        <taxon>Arachnida</taxon>
        <taxon>Araneae</taxon>
        <taxon>Araneomorphae</taxon>
        <taxon>Entelegynae</taxon>
        <taxon>Araneoidea</taxon>
        <taxon>Nephilidae</taxon>
        <taxon>Trichonephila</taxon>
        <taxon>Trichonephila inaurata</taxon>
    </lineage>
</organism>
<feature type="transmembrane region" description="Helical" evidence="5">
    <location>
        <begin position="197"/>
        <end position="217"/>
    </location>
</feature>
<dbReference type="GO" id="GO:0016020">
    <property type="term" value="C:membrane"/>
    <property type="evidence" value="ECO:0007669"/>
    <property type="project" value="UniProtKB-SubCell"/>
</dbReference>
<feature type="transmembrane region" description="Helical" evidence="5">
    <location>
        <begin position="168"/>
        <end position="190"/>
    </location>
</feature>
<comment type="subcellular location">
    <subcellularLocation>
        <location evidence="1">Membrane</location>
        <topology evidence="1">Multi-pass membrane protein</topology>
    </subcellularLocation>
</comment>
<keyword evidence="3 5" id="KW-1133">Transmembrane helix</keyword>
<dbReference type="OrthoDB" id="10041630at2759"/>
<name>A0A8X6IIV4_9ARAC</name>
<reference evidence="7" key="1">
    <citation type="submission" date="2020-08" db="EMBL/GenBank/DDBJ databases">
        <title>Multicomponent nature underlies the extraordinary mechanical properties of spider dragline silk.</title>
        <authorList>
            <person name="Kono N."/>
            <person name="Nakamura H."/>
            <person name="Mori M."/>
            <person name="Yoshida Y."/>
            <person name="Ohtoshi R."/>
            <person name="Malay A.D."/>
            <person name="Moran D.A.P."/>
            <person name="Tomita M."/>
            <person name="Numata K."/>
            <person name="Arakawa K."/>
        </authorList>
    </citation>
    <scope>NUCLEOTIDE SEQUENCE</scope>
</reference>
<dbReference type="InterPro" id="IPR000620">
    <property type="entry name" value="EamA_dom"/>
</dbReference>
<gene>
    <name evidence="7" type="primary">Slc35f5</name>
    <name evidence="7" type="ORF">TNIN_63541</name>
</gene>
<evidence type="ECO:0000256" key="5">
    <source>
        <dbReference type="SAM" id="Phobius"/>
    </source>
</evidence>
<sequence>MPHKFPLSVSNDSTQGMVCFGWKHLLFTFEARVGFGSIFGRVSLPELLWLSTFLLKFLQKSELCRLEQLGQLLELLHRATLIVGVTIISNADKGVQNYFPPGAVWSILGAFFYAAYVVLLRRKVDNEEMLDIPMFFGFVGLFNLLFLWPGFVFLHYTKVEEFQWPSNHQWLLLLCNGLIGTVFSELLWLWGCFLTSSLIATLSVSLTIPLTIFFDIFLKKVDYPLQFFLGTLPMFVSFFAVALLTHYENWDPVMLVVKKLVNFCKKSQRVHDIDYEQTESLINVNSEYT</sequence>
<accession>A0A8X6IIV4</accession>